<dbReference type="InterPro" id="IPR001792">
    <property type="entry name" value="Acylphosphatase-like_dom"/>
</dbReference>
<feature type="domain" description="Acylphosphatase-like" evidence="3">
    <location>
        <begin position="92"/>
        <end position="178"/>
    </location>
</feature>
<protein>
    <recommendedName>
        <fullName evidence="3">Acylphosphatase-like domain-containing protein</fullName>
    </recommendedName>
</protein>
<evidence type="ECO:0000259" key="3">
    <source>
        <dbReference type="PROSITE" id="PS51160"/>
    </source>
</evidence>
<evidence type="ECO:0000256" key="2">
    <source>
        <dbReference type="SAM" id="MobiDB-lite"/>
    </source>
</evidence>
<accession>A0A812JXN7</accession>
<feature type="region of interest" description="Disordered" evidence="2">
    <location>
        <begin position="51"/>
        <end position="77"/>
    </location>
</feature>
<keyword evidence="5" id="KW-1185">Reference proteome</keyword>
<evidence type="ECO:0000313" key="4">
    <source>
        <dbReference type="EMBL" id="CAE7213158.1"/>
    </source>
</evidence>
<proteinExistence type="predicted"/>
<sequence length="178" mass="21081">MVQLRKLARYKRLIGQSPRPNPEWRQWDGMLRPPKLHPFIARGYPQFEKPYDPANRLTPASQRKWTPPPSPRIVSRNSEDYNENNLHELKSKFQFEVKGTFHEKGYLAEKEVFDTAFQLHLVGWLKVRAAFILGHVQGDTYALSYFKKYLEEKHLSREAGTIEWVRLWEYNTGLEVPL</sequence>
<dbReference type="EMBL" id="CAJNDS010000505">
    <property type="protein sequence ID" value="CAE7213158.1"/>
    <property type="molecule type" value="Genomic_DNA"/>
</dbReference>
<organism evidence="4 5">
    <name type="scientific">Symbiodinium natans</name>
    <dbReference type="NCBI Taxonomy" id="878477"/>
    <lineage>
        <taxon>Eukaryota</taxon>
        <taxon>Sar</taxon>
        <taxon>Alveolata</taxon>
        <taxon>Dinophyceae</taxon>
        <taxon>Suessiales</taxon>
        <taxon>Symbiodiniaceae</taxon>
        <taxon>Symbiodinium</taxon>
    </lineage>
</organism>
<feature type="non-terminal residue" evidence="4">
    <location>
        <position position="1"/>
    </location>
</feature>
<feature type="non-terminal residue" evidence="4">
    <location>
        <position position="178"/>
    </location>
</feature>
<gene>
    <name evidence="4" type="ORF">SNAT2548_LOCUS7287</name>
</gene>
<evidence type="ECO:0000313" key="5">
    <source>
        <dbReference type="Proteomes" id="UP000604046"/>
    </source>
</evidence>
<dbReference type="OrthoDB" id="406969at2759"/>
<name>A0A812JXN7_9DINO</name>
<evidence type="ECO:0000256" key="1">
    <source>
        <dbReference type="PROSITE-ProRule" id="PRU00520"/>
    </source>
</evidence>
<dbReference type="AlphaFoldDB" id="A0A812JXN7"/>
<comment type="caution">
    <text evidence="1">Lacks conserved residue(s) required for the propagation of feature annotation.</text>
</comment>
<dbReference type="PROSITE" id="PS51160">
    <property type="entry name" value="ACYLPHOSPHATASE_3"/>
    <property type="match status" value="1"/>
</dbReference>
<comment type="caution">
    <text evidence="4">The sequence shown here is derived from an EMBL/GenBank/DDBJ whole genome shotgun (WGS) entry which is preliminary data.</text>
</comment>
<dbReference type="Proteomes" id="UP000604046">
    <property type="component" value="Unassembled WGS sequence"/>
</dbReference>
<reference evidence="4" key="1">
    <citation type="submission" date="2021-02" db="EMBL/GenBank/DDBJ databases">
        <authorList>
            <person name="Dougan E. K."/>
            <person name="Rhodes N."/>
            <person name="Thang M."/>
            <person name="Chan C."/>
        </authorList>
    </citation>
    <scope>NUCLEOTIDE SEQUENCE</scope>
</reference>